<keyword evidence="3 5" id="KW-1133">Transmembrane helix</keyword>
<organism evidence="6">
    <name type="scientific">uncultured marine microorganism HF4000_ANIW141A21</name>
    <dbReference type="NCBI Taxonomy" id="455535"/>
    <lineage>
        <taxon>unclassified sequences</taxon>
        <taxon>environmental samples</taxon>
    </lineage>
</organism>
<dbReference type="PANTHER" id="PTHR42723:SF1">
    <property type="entry name" value="CHLOROPHYLL SYNTHASE, CHLOROPLASTIC"/>
    <property type="match status" value="1"/>
</dbReference>
<gene>
    <name evidence="6" type="ORF">ALOHA_HF4000ANIW141A21ctg1g18</name>
</gene>
<name>B3T575_9ZZZZ</name>
<feature type="transmembrane region" description="Helical" evidence="5">
    <location>
        <begin position="172"/>
        <end position="191"/>
    </location>
</feature>
<keyword evidence="2 5" id="KW-0812">Transmembrane</keyword>
<evidence type="ECO:0000256" key="2">
    <source>
        <dbReference type="ARBA" id="ARBA00022692"/>
    </source>
</evidence>
<feature type="transmembrane region" description="Helical" evidence="5">
    <location>
        <begin position="14"/>
        <end position="33"/>
    </location>
</feature>
<dbReference type="InterPro" id="IPR000537">
    <property type="entry name" value="UbiA_prenyltransferase"/>
</dbReference>
<dbReference type="InterPro" id="IPR050475">
    <property type="entry name" value="Prenyltransferase_related"/>
</dbReference>
<dbReference type="PANTHER" id="PTHR42723">
    <property type="entry name" value="CHLOROPHYLL SYNTHASE"/>
    <property type="match status" value="1"/>
</dbReference>
<feature type="transmembrane region" description="Helical" evidence="5">
    <location>
        <begin position="111"/>
        <end position="129"/>
    </location>
</feature>
<accession>B3T575</accession>
<feature type="transmembrane region" description="Helical" evidence="5">
    <location>
        <begin position="273"/>
        <end position="292"/>
    </location>
</feature>
<dbReference type="Pfam" id="PF01040">
    <property type="entry name" value="UbiA"/>
    <property type="match status" value="1"/>
</dbReference>
<dbReference type="Gene3D" id="1.10.357.140">
    <property type="entry name" value="UbiA prenyltransferase"/>
    <property type="match status" value="1"/>
</dbReference>
<comment type="subcellular location">
    <subcellularLocation>
        <location evidence="1">Membrane</location>
        <topology evidence="1">Multi-pass membrane protein</topology>
    </subcellularLocation>
</comment>
<evidence type="ECO:0000256" key="5">
    <source>
        <dbReference type="SAM" id="Phobius"/>
    </source>
</evidence>
<sequence length="306" mass="33405">MQLLYSYVRTLRPIGWIPAWFAMTMGMIDGGFFSLTKVFLALLVFGPLVLGANYILNFVADLKLDKLNAGKKDLEMASQPFSTGLIAPRQGYVVALILTLGGLIISSFISPWFFLFAAYSALIGTAYSLGPRLKSRPFFDLIANASTFGAAAYLAGWSAFQPLNAVSISSLVWITLLVGATYILTVLLDAVSDKQGGQTTIATYFGTKKSLHLSFILYGLSSISFLIALYTHSLTVAYWILAPFIILGLKSYLKLIRDPSRIHHVAKRGVFSAVFGVTTLIPIYVVLTILGISDETIIRMILNAFG</sequence>
<evidence type="ECO:0000256" key="1">
    <source>
        <dbReference type="ARBA" id="ARBA00004141"/>
    </source>
</evidence>
<evidence type="ECO:0000256" key="4">
    <source>
        <dbReference type="ARBA" id="ARBA00023136"/>
    </source>
</evidence>
<keyword evidence="6" id="KW-0808">Transferase</keyword>
<keyword evidence="4 5" id="KW-0472">Membrane</keyword>
<dbReference type="AlphaFoldDB" id="B3T575"/>
<dbReference type="Gene3D" id="1.20.120.1780">
    <property type="entry name" value="UbiA prenyltransferase"/>
    <property type="match status" value="1"/>
</dbReference>
<feature type="transmembrane region" description="Helical" evidence="5">
    <location>
        <begin position="141"/>
        <end position="160"/>
    </location>
</feature>
<evidence type="ECO:0000313" key="6">
    <source>
        <dbReference type="EMBL" id="ABZ07734.1"/>
    </source>
</evidence>
<proteinExistence type="predicted"/>
<dbReference type="InterPro" id="IPR044878">
    <property type="entry name" value="UbiA_sf"/>
</dbReference>
<reference evidence="6" key="1">
    <citation type="journal article" date="2008" name="ISME J.">
        <title>Genomic patterns of recombination, clonal divergence and environment in marine microbial populations.</title>
        <authorList>
            <person name="Konstantinidis K.T."/>
            <person name="Delong E.F."/>
        </authorList>
    </citation>
    <scope>NUCLEOTIDE SEQUENCE</scope>
</reference>
<evidence type="ECO:0000256" key="3">
    <source>
        <dbReference type="ARBA" id="ARBA00022989"/>
    </source>
</evidence>
<feature type="transmembrane region" description="Helical" evidence="5">
    <location>
        <begin position="81"/>
        <end position="105"/>
    </location>
</feature>
<dbReference type="GO" id="GO:0016765">
    <property type="term" value="F:transferase activity, transferring alkyl or aryl (other than methyl) groups"/>
    <property type="evidence" value="ECO:0007669"/>
    <property type="project" value="InterPro"/>
</dbReference>
<feature type="transmembrane region" description="Helical" evidence="5">
    <location>
        <begin position="39"/>
        <end position="60"/>
    </location>
</feature>
<feature type="transmembrane region" description="Helical" evidence="5">
    <location>
        <begin position="236"/>
        <end position="253"/>
    </location>
</feature>
<feature type="transmembrane region" description="Helical" evidence="5">
    <location>
        <begin position="211"/>
        <end position="230"/>
    </location>
</feature>
<dbReference type="GO" id="GO:0016020">
    <property type="term" value="C:membrane"/>
    <property type="evidence" value="ECO:0007669"/>
    <property type="project" value="UniProtKB-SubCell"/>
</dbReference>
<protein>
    <submittedName>
        <fullName evidence="6">Putative UbiA prenyltransferase family protein</fullName>
    </submittedName>
</protein>
<dbReference type="EMBL" id="EU016608">
    <property type="protein sequence ID" value="ABZ07734.1"/>
    <property type="molecule type" value="Genomic_DNA"/>
</dbReference>